<reference evidence="5" key="1">
    <citation type="journal article" date="2014" name="Proc. Natl. Acad. Sci. U.S.A.">
        <title>Extensive sampling of basidiomycete genomes demonstrates inadequacy of the white-rot/brown-rot paradigm for wood decay fungi.</title>
        <authorList>
            <person name="Riley R."/>
            <person name="Salamov A.A."/>
            <person name="Brown D.W."/>
            <person name="Nagy L.G."/>
            <person name="Floudas D."/>
            <person name="Held B.W."/>
            <person name="Levasseur A."/>
            <person name="Lombard V."/>
            <person name="Morin E."/>
            <person name="Otillar R."/>
            <person name="Lindquist E.A."/>
            <person name="Sun H."/>
            <person name="LaButti K.M."/>
            <person name="Schmutz J."/>
            <person name="Jabbour D."/>
            <person name="Luo H."/>
            <person name="Baker S.E."/>
            <person name="Pisabarro A.G."/>
            <person name="Walton J.D."/>
            <person name="Blanchette R.A."/>
            <person name="Henrissat B."/>
            <person name="Martin F."/>
            <person name="Cullen D."/>
            <person name="Hibbett D.S."/>
            <person name="Grigoriev I.V."/>
        </authorList>
    </citation>
    <scope>NUCLEOTIDE SEQUENCE [LARGE SCALE GENOMIC DNA]</scope>
    <source>
        <strain evidence="5">MUCL 33604</strain>
    </source>
</reference>
<feature type="compositionally biased region" description="Low complexity" evidence="2">
    <location>
        <begin position="222"/>
        <end position="238"/>
    </location>
</feature>
<dbReference type="STRING" id="933084.A0A067QGE9"/>
<evidence type="ECO:0000259" key="3">
    <source>
        <dbReference type="Pfam" id="PF19031"/>
    </source>
</evidence>
<dbReference type="GO" id="GO:0016192">
    <property type="term" value="P:vesicle-mediated transport"/>
    <property type="evidence" value="ECO:0007669"/>
    <property type="project" value="InterPro"/>
</dbReference>
<feature type="compositionally biased region" description="Low complexity" evidence="2">
    <location>
        <begin position="550"/>
        <end position="581"/>
    </location>
</feature>
<feature type="compositionally biased region" description="Low complexity" evidence="2">
    <location>
        <begin position="645"/>
        <end position="676"/>
    </location>
</feature>
<evidence type="ECO:0000313" key="5">
    <source>
        <dbReference type="Proteomes" id="UP000027265"/>
    </source>
</evidence>
<feature type="compositionally biased region" description="Low complexity" evidence="2">
    <location>
        <begin position="611"/>
        <end position="623"/>
    </location>
</feature>
<organism evidence="4 5">
    <name type="scientific">Jaapia argillacea MUCL 33604</name>
    <dbReference type="NCBI Taxonomy" id="933084"/>
    <lineage>
        <taxon>Eukaryota</taxon>
        <taxon>Fungi</taxon>
        <taxon>Dikarya</taxon>
        <taxon>Basidiomycota</taxon>
        <taxon>Agaricomycotina</taxon>
        <taxon>Agaricomycetes</taxon>
        <taxon>Agaricomycetidae</taxon>
        <taxon>Jaapiales</taxon>
        <taxon>Jaapiaceae</taxon>
        <taxon>Jaapia</taxon>
    </lineage>
</organism>
<gene>
    <name evidence="4" type="ORF">JAAARDRAFT_518977</name>
</gene>
<comment type="similarity">
    <text evidence="1">Belongs to the CCZ1 family.</text>
</comment>
<feature type="compositionally biased region" description="Low complexity" evidence="2">
    <location>
        <begin position="321"/>
        <end position="342"/>
    </location>
</feature>
<dbReference type="InterPro" id="IPR043987">
    <property type="entry name" value="CCZ1/INTU/HSP4_longin_1"/>
</dbReference>
<sequence length="975" mass="104647">MSRLPPGLLYLTIYNPTLPPAQPNPDDEDAEEQAHILFYTARERAVSRDRILRQVGLVKALVNFTEMFNLDQICENVHSQSRRMVVLSPEPNFWLHACFELAKTPRPPAPKPKGKGKEKEPQAKGNDAPFDYHDSSLHDGALKAYLLRGYEEFKLTHGSFTSILSTLGQQALEAQIERFFTVWAWKWDIEEDSEFGDHLGVPLHPYHRTLLPLLDSFSSSSSSLLHPSSPPSSDTNSTPSPPASLTPLLLIPPHIVPSTSYTSHSAPYSNSLPRHLLTVISPSHHFPSIPTAGNSRRGMQALGNQLVPNSKNGAVRHLPPSLSKQTSSSSTKTASATDETSTIRTDDTIKGTSNNPPDPSPPPRPPQAVSNSTIPGTSEKAFLTMSKMNAAIDVRNWNWPGYLSFGKGFGRKVSMPALIPPVPSVPNVGALVGILSGEDKGTEGDIKAADGEFKVGVGNGKSVVEGAHENGKLVEKGRDPPNVDLGSETNVDQEVGGEIGSNGEPGGRESETEKLSKDVHPEVDTQALEDAISESNGSTLSFALGHLQSEPEASTGPPSSATPSSPLPSSSSTSPSLLHSPIDISSTDATLPSPPRPSPNPLETQTREEPSASTSTSTITIRPKPNTSEWDDHRAPTLNGTPTDSSAAPSVSISISSTVPSVFSPSVTTTIPSSSADQSMITKTMESLLSSPPSPAGPTLDTSPSSPTIIEPSSDLIPPSNASTDALSTRETSSPTHAGDPSIGTPVSSSQVSIAPPPMFECTNVYLSGEAGDGGGLDTRRRRVLYLTQHDLTLVLIWGEDDDYEEERLVPFAEKASTILGDLRKAIDREDEKSREGAEGQLTSVAKILQPKDRHVVCTPNGFTASSSGFKSTSEHLYSAQQLLDRYVFPEFDASTANEIGPDDIPFSTNRDPDILEIFSRSQNPQHWHIARRGLGADKEGNQIPGQVYMEVERKETSLTDVDNEVAGVAKRFIN</sequence>
<feature type="region of interest" description="Disordered" evidence="2">
    <location>
        <begin position="548"/>
        <end position="755"/>
    </location>
</feature>
<dbReference type="PANTHER" id="PTHR13056">
    <property type="entry name" value="VACUOLAR FUSION PROTEIN CCZ1 HOMOLOG-RELATED"/>
    <property type="match status" value="1"/>
</dbReference>
<dbReference type="OrthoDB" id="240546at2759"/>
<evidence type="ECO:0000313" key="4">
    <source>
        <dbReference type="EMBL" id="KDQ61691.1"/>
    </source>
</evidence>
<evidence type="ECO:0000256" key="1">
    <source>
        <dbReference type="ARBA" id="ARBA00005352"/>
    </source>
</evidence>
<dbReference type="EMBL" id="KL197712">
    <property type="protein sequence ID" value="KDQ61691.1"/>
    <property type="molecule type" value="Genomic_DNA"/>
</dbReference>
<proteinExistence type="inferred from homology"/>
<accession>A0A067QGE9</accession>
<dbReference type="InterPro" id="IPR013176">
    <property type="entry name" value="Ccz1"/>
</dbReference>
<feature type="domain" description="CCZ1/INTU/HSP4 first Longin" evidence="3">
    <location>
        <begin position="26"/>
        <end position="157"/>
    </location>
</feature>
<dbReference type="PANTHER" id="PTHR13056:SF0">
    <property type="entry name" value="VACUOLAR FUSION PROTEIN CCZ1 HOMOLOG-RELATED"/>
    <property type="match status" value="1"/>
</dbReference>
<name>A0A067QGE9_9AGAM</name>
<feature type="compositionally biased region" description="Pro residues" evidence="2">
    <location>
        <begin position="356"/>
        <end position="366"/>
    </location>
</feature>
<protein>
    <recommendedName>
        <fullName evidence="3">CCZ1/INTU/HSP4 first Longin domain-containing protein</fullName>
    </recommendedName>
</protein>
<dbReference type="Pfam" id="PF19031">
    <property type="entry name" value="Intu_longin_1"/>
    <property type="match status" value="1"/>
</dbReference>
<dbReference type="AlphaFoldDB" id="A0A067QGE9"/>
<feature type="region of interest" description="Disordered" evidence="2">
    <location>
        <begin position="472"/>
        <end position="521"/>
    </location>
</feature>
<dbReference type="InParanoid" id="A0A067QGE9"/>
<feature type="region of interest" description="Disordered" evidence="2">
    <location>
        <begin position="105"/>
        <end position="132"/>
    </location>
</feature>
<feature type="compositionally biased region" description="Polar residues" evidence="2">
    <location>
        <begin position="720"/>
        <end position="736"/>
    </location>
</feature>
<keyword evidence="5" id="KW-1185">Reference proteome</keyword>
<feature type="region of interest" description="Disordered" evidence="2">
    <location>
        <begin position="305"/>
        <end position="375"/>
    </location>
</feature>
<feature type="compositionally biased region" description="Low complexity" evidence="2">
    <location>
        <begin position="702"/>
        <end position="714"/>
    </location>
</feature>
<dbReference type="GO" id="GO:0035658">
    <property type="term" value="C:Mon1-Ccz1 complex"/>
    <property type="evidence" value="ECO:0007669"/>
    <property type="project" value="InterPro"/>
</dbReference>
<feature type="region of interest" description="Disordered" evidence="2">
    <location>
        <begin position="222"/>
        <end position="248"/>
    </location>
</feature>
<evidence type="ECO:0000256" key="2">
    <source>
        <dbReference type="SAM" id="MobiDB-lite"/>
    </source>
</evidence>
<dbReference type="HOGENOM" id="CLU_012738_0_0_1"/>
<dbReference type="Proteomes" id="UP000027265">
    <property type="component" value="Unassembled WGS sequence"/>
</dbReference>
<feature type="compositionally biased region" description="Basic and acidic residues" evidence="2">
    <location>
        <begin position="506"/>
        <end position="521"/>
    </location>
</feature>
<feature type="compositionally biased region" description="Basic and acidic residues" evidence="2">
    <location>
        <begin position="472"/>
        <end position="481"/>
    </location>
</feature>